<dbReference type="EMBL" id="JAANER010000003">
    <property type="protein sequence ID" value="KAG9192975.1"/>
    <property type="molecule type" value="Genomic_DNA"/>
</dbReference>
<feature type="signal peptide" evidence="1">
    <location>
        <begin position="1"/>
        <end position="23"/>
    </location>
</feature>
<keyword evidence="1" id="KW-0732">Signal</keyword>
<evidence type="ECO:0000313" key="2">
    <source>
        <dbReference type="EMBL" id="KAG9192975.1"/>
    </source>
</evidence>
<reference evidence="2" key="1">
    <citation type="submission" date="2021-07" db="EMBL/GenBank/DDBJ databases">
        <title>Genome Resource of American Ginseng Black Spot Pathogen Alternaria panax.</title>
        <authorList>
            <person name="Qiu C."/>
            <person name="Wang W."/>
            <person name="Liu Z."/>
        </authorList>
    </citation>
    <scope>NUCLEOTIDE SEQUENCE</scope>
    <source>
        <strain evidence="2">BNCC115425</strain>
    </source>
</reference>
<accession>A0AAD4IE98</accession>
<dbReference type="Proteomes" id="UP001199106">
    <property type="component" value="Unassembled WGS sequence"/>
</dbReference>
<name>A0AAD4IE98_9PLEO</name>
<sequence length="56" mass="6146">MKLTTFLPAVLAVIMIGIPAVQAGQDPNYKAPPKTPRCYFSPPDAEGLKHWECIGY</sequence>
<dbReference type="AlphaFoldDB" id="A0AAD4IE98"/>
<keyword evidence="3" id="KW-1185">Reference proteome</keyword>
<protein>
    <submittedName>
        <fullName evidence="2">Uncharacterized protein</fullName>
    </submittedName>
</protein>
<feature type="chain" id="PRO_5042127509" evidence="1">
    <location>
        <begin position="24"/>
        <end position="56"/>
    </location>
</feature>
<gene>
    <name evidence="2" type="ORF">G6011_11709</name>
</gene>
<comment type="caution">
    <text evidence="2">The sequence shown here is derived from an EMBL/GenBank/DDBJ whole genome shotgun (WGS) entry which is preliminary data.</text>
</comment>
<proteinExistence type="predicted"/>
<evidence type="ECO:0000256" key="1">
    <source>
        <dbReference type="SAM" id="SignalP"/>
    </source>
</evidence>
<evidence type="ECO:0000313" key="3">
    <source>
        <dbReference type="Proteomes" id="UP001199106"/>
    </source>
</evidence>
<organism evidence="2 3">
    <name type="scientific">Alternaria panax</name>
    <dbReference type="NCBI Taxonomy" id="48097"/>
    <lineage>
        <taxon>Eukaryota</taxon>
        <taxon>Fungi</taxon>
        <taxon>Dikarya</taxon>
        <taxon>Ascomycota</taxon>
        <taxon>Pezizomycotina</taxon>
        <taxon>Dothideomycetes</taxon>
        <taxon>Pleosporomycetidae</taxon>
        <taxon>Pleosporales</taxon>
        <taxon>Pleosporineae</taxon>
        <taxon>Pleosporaceae</taxon>
        <taxon>Alternaria</taxon>
        <taxon>Alternaria sect. Panax</taxon>
    </lineage>
</organism>